<gene>
    <name evidence="1" type="ORF">LCGC14_2703850</name>
</gene>
<sequence>MNECCHEYEDALAILSEIRKAVPAHLVQWVDYLIQFTQDNFDFHVNQAGEAAWND</sequence>
<evidence type="ECO:0000313" key="1">
    <source>
        <dbReference type="EMBL" id="KKK92344.1"/>
    </source>
</evidence>
<name>A0A0F9BP39_9ZZZZ</name>
<reference evidence="1" key="1">
    <citation type="journal article" date="2015" name="Nature">
        <title>Complex archaea that bridge the gap between prokaryotes and eukaryotes.</title>
        <authorList>
            <person name="Spang A."/>
            <person name="Saw J.H."/>
            <person name="Jorgensen S.L."/>
            <person name="Zaremba-Niedzwiedzka K."/>
            <person name="Martijn J."/>
            <person name="Lind A.E."/>
            <person name="van Eijk R."/>
            <person name="Schleper C."/>
            <person name="Guy L."/>
            <person name="Ettema T.J."/>
        </authorList>
    </citation>
    <scope>NUCLEOTIDE SEQUENCE</scope>
</reference>
<proteinExistence type="predicted"/>
<comment type="caution">
    <text evidence="1">The sequence shown here is derived from an EMBL/GenBank/DDBJ whole genome shotgun (WGS) entry which is preliminary data.</text>
</comment>
<organism evidence="1">
    <name type="scientific">marine sediment metagenome</name>
    <dbReference type="NCBI Taxonomy" id="412755"/>
    <lineage>
        <taxon>unclassified sequences</taxon>
        <taxon>metagenomes</taxon>
        <taxon>ecological metagenomes</taxon>
    </lineage>
</organism>
<dbReference type="AlphaFoldDB" id="A0A0F9BP39"/>
<dbReference type="EMBL" id="LAZR01048252">
    <property type="protein sequence ID" value="KKK92344.1"/>
    <property type="molecule type" value="Genomic_DNA"/>
</dbReference>
<protein>
    <submittedName>
        <fullName evidence="1">Uncharacterized protein</fullName>
    </submittedName>
</protein>
<accession>A0A0F9BP39</accession>